<accession>X1CQP4</accession>
<reference evidence="1" key="1">
    <citation type="journal article" date="2014" name="Front. Microbiol.">
        <title>High frequency of phylogenetically diverse reductive dehalogenase-homologous genes in deep subseafloor sedimentary metagenomes.</title>
        <authorList>
            <person name="Kawai M."/>
            <person name="Futagami T."/>
            <person name="Toyoda A."/>
            <person name="Takaki Y."/>
            <person name="Nishi S."/>
            <person name="Hori S."/>
            <person name="Arai W."/>
            <person name="Tsubouchi T."/>
            <person name="Morono Y."/>
            <person name="Uchiyama I."/>
            <person name="Ito T."/>
            <person name="Fujiyama A."/>
            <person name="Inagaki F."/>
            <person name="Takami H."/>
        </authorList>
    </citation>
    <scope>NUCLEOTIDE SEQUENCE</scope>
    <source>
        <strain evidence="1">Expedition CK06-06</strain>
    </source>
</reference>
<protein>
    <submittedName>
        <fullName evidence="1">Uncharacterized protein</fullName>
    </submittedName>
</protein>
<dbReference type="EMBL" id="BART01028949">
    <property type="protein sequence ID" value="GAG95277.1"/>
    <property type="molecule type" value="Genomic_DNA"/>
</dbReference>
<dbReference type="AlphaFoldDB" id="X1CQP4"/>
<comment type="caution">
    <text evidence="1">The sequence shown here is derived from an EMBL/GenBank/DDBJ whole genome shotgun (WGS) entry which is preliminary data.</text>
</comment>
<evidence type="ECO:0000313" key="1">
    <source>
        <dbReference type="EMBL" id="GAG95277.1"/>
    </source>
</evidence>
<organism evidence="1">
    <name type="scientific">marine sediment metagenome</name>
    <dbReference type="NCBI Taxonomy" id="412755"/>
    <lineage>
        <taxon>unclassified sequences</taxon>
        <taxon>metagenomes</taxon>
        <taxon>ecological metagenomes</taxon>
    </lineage>
</organism>
<sequence length="67" mass="8036">MWRDSSQFLYDQLSIAYQIDPARYVFRTFGVDLIDIACLQVDRFYQNTYAHNRTDFHGEIVNNELLQ</sequence>
<name>X1CQP4_9ZZZZ</name>
<feature type="non-terminal residue" evidence="1">
    <location>
        <position position="67"/>
    </location>
</feature>
<gene>
    <name evidence="1" type="ORF">S01H4_50919</name>
</gene>
<proteinExistence type="predicted"/>